<dbReference type="PANTHER" id="PTHR16943:SF8">
    <property type="entry name" value="2-METHYLCITRATE DEHYDRATASE"/>
    <property type="match status" value="1"/>
</dbReference>
<dbReference type="Pfam" id="PF03972">
    <property type="entry name" value="MmgE_PrpD_N"/>
    <property type="match status" value="1"/>
</dbReference>
<dbReference type="Proteomes" id="UP001408356">
    <property type="component" value="Unassembled WGS sequence"/>
</dbReference>
<keyword evidence="5" id="KW-1185">Reference proteome</keyword>
<dbReference type="InterPro" id="IPR045337">
    <property type="entry name" value="MmgE_PrpD_C"/>
</dbReference>
<protein>
    <submittedName>
        <fullName evidence="4">SpoK</fullName>
    </submittedName>
</protein>
<evidence type="ECO:0000259" key="3">
    <source>
        <dbReference type="Pfam" id="PF19305"/>
    </source>
</evidence>
<gene>
    <name evidence="4" type="ORF">SUNI508_13749</name>
</gene>
<dbReference type="InterPro" id="IPR036148">
    <property type="entry name" value="MmgE/PrpD_sf"/>
</dbReference>
<feature type="domain" description="MmgE/PrpD N-terminal" evidence="2">
    <location>
        <begin position="24"/>
        <end position="283"/>
    </location>
</feature>
<dbReference type="Gene3D" id="1.10.4100.10">
    <property type="entry name" value="2-methylcitrate dehydratase PrpD"/>
    <property type="match status" value="1"/>
</dbReference>
<dbReference type="InterPro" id="IPR042183">
    <property type="entry name" value="MmgE/PrpD_sf_1"/>
</dbReference>
<evidence type="ECO:0000313" key="4">
    <source>
        <dbReference type="EMBL" id="KAK9424296.1"/>
    </source>
</evidence>
<feature type="domain" description="MmgE/PrpD C-terminal" evidence="3">
    <location>
        <begin position="312"/>
        <end position="484"/>
    </location>
</feature>
<evidence type="ECO:0000313" key="5">
    <source>
        <dbReference type="Proteomes" id="UP001408356"/>
    </source>
</evidence>
<comment type="caution">
    <text evidence="4">The sequence shown here is derived from an EMBL/GenBank/DDBJ whole genome shotgun (WGS) entry which is preliminary data.</text>
</comment>
<evidence type="ECO:0000259" key="2">
    <source>
        <dbReference type="Pfam" id="PF03972"/>
    </source>
</evidence>
<reference evidence="4 5" key="1">
    <citation type="journal article" date="2024" name="J. Plant Pathol.">
        <title>Sequence and assembly of the genome of Seiridium unicorne, isolate CBS 538.82, causal agent of cypress canker disease.</title>
        <authorList>
            <person name="Scali E."/>
            <person name="Rocca G.D."/>
            <person name="Danti R."/>
            <person name="Garbelotto M."/>
            <person name="Barberini S."/>
            <person name="Baroncelli R."/>
            <person name="Emiliani G."/>
        </authorList>
    </citation>
    <scope>NUCLEOTIDE SEQUENCE [LARGE SCALE GENOMIC DNA]</scope>
    <source>
        <strain evidence="4 5">BM-138-508</strain>
    </source>
</reference>
<organism evidence="4 5">
    <name type="scientific">Seiridium unicorne</name>
    <dbReference type="NCBI Taxonomy" id="138068"/>
    <lineage>
        <taxon>Eukaryota</taxon>
        <taxon>Fungi</taxon>
        <taxon>Dikarya</taxon>
        <taxon>Ascomycota</taxon>
        <taxon>Pezizomycotina</taxon>
        <taxon>Sordariomycetes</taxon>
        <taxon>Xylariomycetidae</taxon>
        <taxon>Amphisphaeriales</taxon>
        <taxon>Sporocadaceae</taxon>
        <taxon>Seiridium</taxon>
    </lineage>
</organism>
<accession>A0ABR2VBZ2</accession>
<sequence length="509" mass="54362">MTLAHSSSDVFDETNNEESGVTAALSTWIAGLKREDIPTQVLERAKHLILDGIACGLVGARVPWSEKAAAAILDFEPEGQCSVLGYEEKLGPLAAALLNGAFIQATELDDYHSVAPLHSASVVLPALLAAAQVRSTPRGSAHNSGDHRTQASGDTVSGIEFLIAAVVGFETGPRSGAAMHGADLLLRGWHSGPIFGCPAAAAASSKLLGLSADNTESAIGIACTQAGGLMAAQYEGMIKRVQHAFAARNGLLGALLARNDYVGIKKVFERRYGGFLSMFSQGNGKTPPYDVRKVTEGLGDVWQTSNIRVKLHACVGGCHGQIEALEKLQAAHPARFAKESLGRIISIKVGLSGPIFAHDGWEARERPLSATGAQMNAAYIGATQLVDSEVLIVGFSSSKLDRDEVWNLVYKTSCYHDAQFDKPNHGCGARVIIEFDDGVTVEETVQMPRGFDPPITDEEIRKKFRKLVISAIDQQRMERIEKLVLGMDQLDDVSALIQVLASPTQNVLA</sequence>
<dbReference type="SUPFAM" id="SSF103378">
    <property type="entry name" value="2-methylcitrate dehydratase PrpD"/>
    <property type="match status" value="1"/>
</dbReference>
<proteinExistence type="inferred from homology"/>
<dbReference type="InterPro" id="IPR005656">
    <property type="entry name" value="MmgE_PrpD"/>
</dbReference>
<dbReference type="Pfam" id="PF19305">
    <property type="entry name" value="MmgE_PrpD_C"/>
    <property type="match status" value="1"/>
</dbReference>
<dbReference type="PANTHER" id="PTHR16943">
    <property type="entry name" value="2-METHYLCITRATE DEHYDRATASE-RELATED"/>
    <property type="match status" value="1"/>
</dbReference>
<comment type="similarity">
    <text evidence="1">Belongs to the PrpD family.</text>
</comment>
<evidence type="ECO:0000256" key="1">
    <source>
        <dbReference type="ARBA" id="ARBA00006174"/>
    </source>
</evidence>
<dbReference type="InterPro" id="IPR045336">
    <property type="entry name" value="MmgE_PrpD_N"/>
</dbReference>
<dbReference type="EMBL" id="JARVKF010000044">
    <property type="protein sequence ID" value="KAK9424296.1"/>
    <property type="molecule type" value="Genomic_DNA"/>
</dbReference>
<name>A0ABR2VBZ2_9PEZI</name>